<dbReference type="InterPro" id="IPR025943">
    <property type="entry name" value="Sigma_54_int_dom_ATP-bd_2"/>
</dbReference>
<keyword evidence="2" id="KW-0067">ATP-binding</keyword>
<evidence type="ECO:0000256" key="5">
    <source>
        <dbReference type="PROSITE-ProRule" id="PRU00169"/>
    </source>
</evidence>
<evidence type="ECO:0000256" key="1">
    <source>
        <dbReference type="ARBA" id="ARBA00022741"/>
    </source>
</evidence>
<protein>
    <submittedName>
        <fullName evidence="8">Sigma-54-dependent Fis family transcriptional regulator</fullName>
    </submittedName>
</protein>
<dbReference type="PANTHER" id="PTHR32071">
    <property type="entry name" value="TRANSCRIPTIONAL REGULATORY PROTEIN"/>
    <property type="match status" value="1"/>
</dbReference>
<dbReference type="GO" id="GO:0043565">
    <property type="term" value="F:sequence-specific DNA binding"/>
    <property type="evidence" value="ECO:0007669"/>
    <property type="project" value="InterPro"/>
</dbReference>
<dbReference type="SUPFAM" id="SSF52540">
    <property type="entry name" value="P-loop containing nucleoside triphosphate hydrolases"/>
    <property type="match status" value="1"/>
</dbReference>
<proteinExistence type="predicted"/>
<dbReference type="CDD" id="cd00009">
    <property type="entry name" value="AAA"/>
    <property type="match status" value="1"/>
</dbReference>
<dbReference type="GO" id="GO:0006355">
    <property type="term" value="P:regulation of DNA-templated transcription"/>
    <property type="evidence" value="ECO:0007669"/>
    <property type="project" value="InterPro"/>
</dbReference>
<dbReference type="Pfam" id="PF02954">
    <property type="entry name" value="HTH_8"/>
    <property type="match status" value="1"/>
</dbReference>
<dbReference type="RefSeq" id="WP_002775178.1">
    <property type="nucleotide sequence ID" value="NZ_JQDG01000031.1"/>
</dbReference>
<dbReference type="PROSITE" id="PS50045">
    <property type="entry name" value="SIGMA54_INTERACT_4"/>
    <property type="match status" value="1"/>
</dbReference>
<sequence length="457" mass="51227">MILIQLIEDDPVQRDALKEFVETTLSGREKVRVLENGSVKEAMQSYAARSPEIAIVLSDLKLPDGTGIDYLRYVREQNPDLPFIFLTGQPEIESAVEALQTGASDYLTKPIDLLHLQKKIESYLQSYRLEKENRSLRMQLSGLSGREKIIGNSPALLQMVERASQVAPTDVTVLVEGESGTGKELVAGFLHENSARAARPFIKVNCGALTKSILESELFGVTRGAFTGADRDRAGLFEAASGGTIFLDEIGEMDLESQVRLLRVLEDRTVTRLGSTRPIEVDVRIVTATNRDLLKEVDSGRFREDLYYRLAVIKIKLPPLRERADDIPLLFNHFVIQFNERYGKSVTTLAPDLLGFFKNYDWPGNIRQFRNVIEAMVILARDDVLTKADLPEEILRAPSGHRNLVETIIPGVSMDDYEKAIIEKNLSFASGKRDRTASLLGISERTLYRKLQRFGLG</sequence>
<dbReference type="Gene3D" id="3.40.50.2300">
    <property type="match status" value="1"/>
</dbReference>
<dbReference type="Pfam" id="PF00072">
    <property type="entry name" value="Response_reg"/>
    <property type="match status" value="1"/>
</dbReference>
<dbReference type="PROSITE" id="PS00675">
    <property type="entry name" value="SIGMA54_INTERACT_1"/>
    <property type="match status" value="1"/>
</dbReference>
<dbReference type="EMBL" id="WBUI01000012">
    <property type="protein sequence ID" value="KAB2931765.1"/>
    <property type="molecule type" value="Genomic_DNA"/>
</dbReference>
<feature type="modified residue" description="4-aspartylphosphate" evidence="5">
    <location>
        <position position="59"/>
    </location>
</feature>
<dbReference type="InterPro" id="IPR002197">
    <property type="entry name" value="HTH_Fis"/>
</dbReference>
<evidence type="ECO:0000256" key="2">
    <source>
        <dbReference type="ARBA" id="ARBA00022840"/>
    </source>
</evidence>
<reference evidence="8 9" key="1">
    <citation type="submission" date="2019-10" db="EMBL/GenBank/DDBJ databases">
        <title>Extracellular Electron Transfer in a Candidatus Methanoperedens spp. Enrichment Culture.</title>
        <authorList>
            <person name="Berger S."/>
            <person name="Rangel Shaw D."/>
            <person name="Berben T."/>
            <person name="In 'T Zandt M."/>
            <person name="Frank J."/>
            <person name="Reimann J."/>
            <person name="Jetten M.S.M."/>
            <person name="Welte C.U."/>
        </authorList>
    </citation>
    <scope>NUCLEOTIDE SEQUENCE [LARGE SCALE GENOMIC DNA]</scope>
    <source>
        <strain evidence="8">SB12</strain>
    </source>
</reference>
<dbReference type="Proteomes" id="UP000460298">
    <property type="component" value="Unassembled WGS sequence"/>
</dbReference>
<dbReference type="Gene3D" id="1.10.10.60">
    <property type="entry name" value="Homeodomain-like"/>
    <property type="match status" value="1"/>
</dbReference>
<dbReference type="InterPro" id="IPR009057">
    <property type="entry name" value="Homeodomain-like_sf"/>
</dbReference>
<dbReference type="Gene3D" id="1.10.8.60">
    <property type="match status" value="1"/>
</dbReference>
<gene>
    <name evidence="8" type="ORF">F9K24_12595</name>
</gene>
<accession>A0A833LYF0</accession>
<comment type="caution">
    <text evidence="8">The sequence shown here is derived from an EMBL/GenBank/DDBJ whole genome shotgun (WGS) entry which is preliminary data.</text>
</comment>
<dbReference type="InterPro" id="IPR011006">
    <property type="entry name" value="CheY-like_superfamily"/>
</dbReference>
<dbReference type="OrthoDB" id="9771372at2"/>
<dbReference type="PANTHER" id="PTHR32071:SF81">
    <property type="entry name" value="PROPIONATE CATABOLISM OPERON REGULATORY PROTEIN"/>
    <property type="match status" value="1"/>
</dbReference>
<evidence type="ECO:0000313" key="8">
    <source>
        <dbReference type="EMBL" id="KAB2931765.1"/>
    </source>
</evidence>
<dbReference type="SMART" id="SM00382">
    <property type="entry name" value="AAA"/>
    <property type="match status" value="1"/>
</dbReference>
<dbReference type="GO" id="GO:0005524">
    <property type="term" value="F:ATP binding"/>
    <property type="evidence" value="ECO:0007669"/>
    <property type="project" value="UniProtKB-KW"/>
</dbReference>
<dbReference type="FunFam" id="3.40.50.300:FF:000006">
    <property type="entry name" value="DNA-binding transcriptional regulator NtrC"/>
    <property type="match status" value="1"/>
</dbReference>
<dbReference type="Gene3D" id="3.40.50.300">
    <property type="entry name" value="P-loop containing nucleotide triphosphate hydrolases"/>
    <property type="match status" value="1"/>
</dbReference>
<dbReference type="PROSITE" id="PS50110">
    <property type="entry name" value="RESPONSE_REGULATORY"/>
    <property type="match status" value="1"/>
</dbReference>
<dbReference type="InterPro" id="IPR025662">
    <property type="entry name" value="Sigma_54_int_dom_ATP-bd_1"/>
</dbReference>
<dbReference type="InterPro" id="IPR058031">
    <property type="entry name" value="AAA_lid_NorR"/>
</dbReference>
<dbReference type="SUPFAM" id="SSF46689">
    <property type="entry name" value="Homeodomain-like"/>
    <property type="match status" value="1"/>
</dbReference>
<keyword evidence="4" id="KW-0804">Transcription</keyword>
<keyword evidence="1" id="KW-0547">Nucleotide-binding</keyword>
<dbReference type="PRINTS" id="PR01590">
    <property type="entry name" value="HTHFIS"/>
</dbReference>
<keyword evidence="5" id="KW-0597">Phosphoprotein</keyword>
<organism evidence="8 9">
    <name type="scientific">Leptonema illini</name>
    <dbReference type="NCBI Taxonomy" id="183"/>
    <lineage>
        <taxon>Bacteria</taxon>
        <taxon>Pseudomonadati</taxon>
        <taxon>Spirochaetota</taxon>
        <taxon>Spirochaetia</taxon>
        <taxon>Leptospirales</taxon>
        <taxon>Leptospiraceae</taxon>
        <taxon>Leptonema</taxon>
    </lineage>
</organism>
<feature type="domain" description="Response regulatory" evidence="7">
    <location>
        <begin position="3"/>
        <end position="124"/>
    </location>
</feature>
<dbReference type="GO" id="GO:0000160">
    <property type="term" value="P:phosphorelay signal transduction system"/>
    <property type="evidence" value="ECO:0007669"/>
    <property type="project" value="InterPro"/>
</dbReference>
<dbReference type="SUPFAM" id="SSF52172">
    <property type="entry name" value="CheY-like"/>
    <property type="match status" value="1"/>
</dbReference>
<dbReference type="InterPro" id="IPR001789">
    <property type="entry name" value="Sig_transdc_resp-reg_receiver"/>
</dbReference>
<dbReference type="SMART" id="SM00448">
    <property type="entry name" value="REC"/>
    <property type="match status" value="1"/>
</dbReference>
<evidence type="ECO:0000256" key="3">
    <source>
        <dbReference type="ARBA" id="ARBA00023015"/>
    </source>
</evidence>
<dbReference type="AlphaFoldDB" id="A0A833LYF0"/>
<keyword evidence="3" id="KW-0805">Transcription regulation</keyword>
<dbReference type="InterPro" id="IPR002078">
    <property type="entry name" value="Sigma_54_int"/>
</dbReference>
<dbReference type="PROSITE" id="PS00676">
    <property type="entry name" value="SIGMA54_INTERACT_2"/>
    <property type="match status" value="1"/>
</dbReference>
<evidence type="ECO:0000313" key="9">
    <source>
        <dbReference type="Proteomes" id="UP000460298"/>
    </source>
</evidence>
<dbReference type="Pfam" id="PF25601">
    <property type="entry name" value="AAA_lid_14"/>
    <property type="match status" value="1"/>
</dbReference>
<dbReference type="Pfam" id="PF00158">
    <property type="entry name" value="Sigma54_activat"/>
    <property type="match status" value="1"/>
</dbReference>
<evidence type="ECO:0000256" key="4">
    <source>
        <dbReference type="ARBA" id="ARBA00023163"/>
    </source>
</evidence>
<evidence type="ECO:0000259" key="7">
    <source>
        <dbReference type="PROSITE" id="PS50110"/>
    </source>
</evidence>
<evidence type="ECO:0000259" key="6">
    <source>
        <dbReference type="PROSITE" id="PS50045"/>
    </source>
</evidence>
<name>A0A833LYF0_9LEPT</name>
<feature type="domain" description="Sigma-54 factor interaction" evidence="6">
    <location>
        <begin position="149"/>
        <end position="378"/>
    </location>
</feature>
<dbReference type="InterPro" id="IPR003593">
    <property type="entry name" value="AAA+_ATPase"/>
</dbReference>
<dbReference type="InterPro" id="IPR027417">
    <property type="entry name" value="P-loop_NTPase"/>
</dbReference>